<sequence>MVDASAPRRRQRAVASWGLCGGLALGGLLGWPSAALAHIRLIEPAPRHEQQKRGPCGAGSEDGRGEVVSTFRPGQTITVRWQETVAHPGYFRIAFDEEGQDAFADPAEAGQSGDPAVVLVDLIADKEGTQTYEQAVTLPDVACERCTLQLVQVMTDKGPYGDGNDLYYQCADLVLSEDAPASSPESDEASSGCRTGSAGPLALVMLLGWRRRSRAG</sequence>
<evidence type="ECO:0000313" key="4">
    <source>
        <dbReference type="Proteomes" id="UP001221686"/>
    </source>
</evidence>
<dbReference type="RefSeq" id="WP_272088250.1">
    <property type="nucleotide sequence ID" value="NZ_JAQNDL010000002.1"/>
</dbReference>
<protein>
    <submittedName>
        <fullName evidence="3">Lytic polysaccharide monooxygenase</fullName>
    </submittedName>
</protein>
<name>A0ABT5E1N6_9BACT</name>
<keyword evidence="3" id="KW-0503">Monooxygenase</keyword>
<organism evidence="3 4">
    <name type="scientific">Nannocystis bainbridge</name>
    <dbReference type="NCBI Taxonomy" id="2995303"/>
    <lineage>
        <taxon>Bacteria</taxon>
        <taxon>Pseudomonadati</taxon>
        <taxon>Myxococcota</taxon>
        <taxon>Polyangia</taxon>
        <taxon>Nannocystales</taxon>
        <taxon>Nannocystaceae</taxon>
        <taxon>Nannocystis</taxon>
    </lineage>
</organism>
<keyword evidence="3" id="KW-0560">Oxidoreductase</keyword>
<comment type="caution">
    <text evidence="3">The sequence shown here is derived from an EMBL/GenBank/DDBJ whole genome shotgun (WGS) entry which is preliminary data.</text>
</comment>
<dbReference type="Pfam" id="PF03067">
    <property type="entry name" value="LPMO_10"/>
    <property type="match status" value="1"/>
</dbReference>
<dbReference type="EMBL" id="JAQNDL010000002">
    <property type="protein sequence ID" value="MDC0719749.1"/>
    <property type="molecule type" value="Genomic_DNA"/>
</dbReference>
<accession>A0ABT5E1N6</accession>
<keyword evidence="4" id="KW-1185">Reference proteome</keyword>
<feature type="region of interest" description="Disordered" evidence="1">
    <location>
        <begin position="46"/>
        <end position="67"/>
    </location>
</feature>
<proteinExistence type="predicted"/>
<dbReference type="GO" id="GO:0004497">
    <property type="term" value="F:monooxygenase activity"/>
    <property type="evidence" value="ECO:0007669"/>
    <property type="project" value="UniProtKB-KW"/>
</dbReference>
<evidence type="ECO:0000313" key="3">
    <source>
        <dbReference type="EMBL" id="MDC0719749.1"/>
    </source>
</evidence>
<feature type="domain" description="Chitin-binding type-4" evidence="2">
    <location>
        <begin position="49"/>
        <end position="173"/>
    </location>
</feature>
<dbReference type="InterPro" id="IPR004302">
    <property type="entry name" value="Cellulose/chitin-bd_N"/>
</dbReference>
<reference evidence="3 4" key="1">
    <citation type="submission" date="2022-11" db="EMBL/GenBank/DDBJ databases">
        <title>Minimal conservation of predation-associated metabolite biosynthetic gene clusters underscores biosynthetic potential of Myxococcota including descriptions for ten novel species: Archangium lansinium sp. nov., Myxococcus landrumus sp. nov., Nannocystis bai.</title>
        <authorList>
            <person name="Ahearne A."/>
            <person name="Stevens C."/>
            <person name="Dowd S."/>
        </authorList>
    </citation>
    <scope>NUCLEOTIDE SEQUENCE [LARGE SCALE GENOMIC DNA]</scope>
    <source>
        <strain evidence="3 4">BB15-2</strain>
    </source>
</reference>
<gene>
    <name evidence="3" type="ORF">POL25_22795</name>
</gene>
<evidence type="ECO:0000259" key="2">
    <source>
        <dbReference type="Pfam" id="PF03067"/>
    </source>
</evidence>
<evidence type="ECO:0000256" key="1">
    <source>
        <dbReference type="SAM" id="MobiDB-lite"/>
    </source>
</evidence>
<dbReference type="NCBIfam" id="NF043005">
    <property type="entry name" value="sce4755_fam"/>
    <property type="match status" value="1"/>
</dbReference>
<dbReference type="Proteomes" id="UP001221686">
    <property type="component" value="Unassembled WGS sequence"/>
</dbReference>